<dbReference type="PANTHER" id="PTHR45648:SF180">
    <property type="entry name" value="OS04G0561800 PROTEIN"/>
    <property type="match status" value="1"/>
</dbReference>
<keyword evidence="6" id="KW-1185">Reference proteome</keyword>
<dbReference type="Gene3D" id="3.40.50.1110">
    <property type="entry name" value="SGNH hydrolase"/>
    <property type="match status" value="1"/>
</dbReference>
<dbReference type="InterPro" id="IPR051058">
    <property type="entry name" value="GDSL_Est/Lipase"/>
</dbReference>
<dbReference type="AlphaFoldDB" id="A0A445GHI2"/>
<dbReference type="InterPro" id="IPR036514">
    <property type="entry name" value="SGNH_hydro_sf"/>
</dbReference>
<dbReference type="InterPro" id="IPR001087">
    <property type="entry name" value="GDSL"/>
</dbReference>
<evidence type="ECO:0000313" key="6">
    <source>
        <dbReference type="Proteomes" id="UP000289340"/>
    </source>
</evidence>
<dbReference type="InterPro" id="IPR035669">
    <property type="entry name" value="SGNH_plant_lipase-like"/>
</dbReference>
<keyword evidence="3" id="KW-0442">Lipid degradation</keyword>
<dbReference type="EMBL" id="QZWG01000016">
    <property type="protein sequence ID" value="RZB60709.1"/>
    <property type="molecule type" value="Genomic_DNA"/>
</dbReference>
<feature type="chain" id="PRO_5019047270" evidence="4">
    <location>
        <begin position="18"/>
        <end position="367"/>
    </location>
</feature>
<evidence type="ECO:0000256" key="2">
    <source>
        <dbReference type="ARBA" id="ARBA00022801"/>
    </source>
</evidence>
<accession>A0A445GHI2</accession>
<gene>
    <name evidence="5" type="ORF">D0Y65_043462</name>
</gene>
<keyword evidence="4" id="KW-0732">Signal</keyword>
<protein>
    <submittedName>
        <fullName evidence="5">GDSL esterase/lipase</fullName>
    </submittedName>
</protein>
<reference evidence="5 6" key="1">
    <citation type="submission" date="2018-09" db="EMBL/GenBank/DDBJ databases">
        <title>A high-quality reference genome of wild soybean provides a powerful tool to mine soybean genomes.</title>
        <authorList>
            <person name="Xie M."/>
            <person name="Chung C.Y.L."/>
            <person name="Li M.-W."/>
            <person name="Wong F.-L."/>
            <person name="Chan T.-F."/>
            <person name="Lam H.-M."/>
        </authorList>
    </citation>
    <scope>NUCLEOTIDE SEQUENCE [LARGE SCALE GENOMIC DNA]</scope>
    <source>
        <strain evidence="6">cv. W05</strain>
        <tissue evidence="5">Hypocotyl of etiolated seedlings</tissue>
    </source>
</reference>
<organism evidence="5 6">
    <name type="scientific">Glycine soja</name>
    <name type="common">Wild soybean</name>
    <dbReference type="NCBI Taxonomy" id="3848"/>
    <lineage>
        <taxon>Eukaryota</taxon>
        <taxon>Viridiplantae</taxon>
        <taxon>Streptophyta</taxon>
        <taxon>Embryophyta</taxon>
        <taxon>Tracheophyta</taxon>
        <taxon>Spermatophyta</taxon>
        <taxon>Magnoliopsida</taxon>
        <taxon>eudicotyledons</taxon>
        <taxon>Gunneridae</taxon>
        <taxon>Pentapetalae</taxon>
        <taxon>rosids</taxon>
        <taxon>fabids</taxon>
        <taxon>Fabales</taxon>
        <taxon>Fabaceae</taxon>
        <taxon>Papilionoideae</taxon>
        <taxon>50 kb inversion clade</taxon>
        <taxon>NPAAA clade</taxon>
        <taxon>indigoferoid/millettioid clade</taxon>
        <taxon>Phaseoleae</taxon>
        <taxon>Glycine</taxon>
        <taxon>Glycine subgen. Soja</taxon>
    </lineage>
</organism>
<dbReference type="Proteomes" id="UP000289340">
    <property type="component" value="Chromosome 16"/>
</dbReference>
<sequence>MCVLILFVAIFVALVGSSLNVDTETAVPAVYIFGDSIFDVGTNNFLNDSKARADNKPYGIDFPNSKPTGRFSNGYNTADQIVRLLGLNESPPAYLYLVNNDTENFNSSILKGVNFASGGSGIMEETGKQHFIDVVSMADQIQQFATVHGNILQYLNDTAEATINKSLFLISAGSNDIFDFLLYNVSKNPNFNITREVQEFFNLLRTTYHTHLKNLHNLGARKFGILSVPPVGCVPIVTNGTGHCVNDINTLAALFHIEIGDVLENLSSEFPGMKYSLGNSYAITYDMINNPDPLHLSNVTSACCGNETVIDGVPCGSDTQVCENRSQFLFWDQYHPTEHASRIAAHKLYSGGKEYVAPMNFSLLVQE</sequence>
<name>A0A445GHI2_GLYSO</name>
<dbReference type="PANTHER" id="PTHR45648">
    <property type="entry name" value="GDSL LIPASE/ACYLHYDROLASE FAMILY PROTEIN (AFU_ORTHOLOGUE AFUA_4G14700)"/>
    <property type="match status" value="1"/>
</dbReference>
<evidence type="ECO:0000256" key="3">
    <source>
        <dbReference type="ARBA" id="ARBA00022963"/>
    </source>
</evidence>
<dbReference type="CDD" id="cd01837">
    <property type="entry name" value="SGNH_plant_lipase_like"/>
    <property type="match status" value="1"/>
</dbReference>
<keyword evidence="3" id="KW-0443">Lipid metabolism</keyword>
<dbReference type="GO" id="GO:0016042">
    <property type="term" value="P:lipid catabolic process"/>
    <property type="evidence" value="ECO:0007669"/>
    <property type="project" value="UniProtKB-KW"/>
</dbReference>
<evidence type="ECO:0000256" key="4">
    <source>
        <dbReference type="SAM" id="SignalP"/>
    </source>
</evidence>
<evidence type="ECO:0000313" key="5">
    <source>
        <dbReference type="EMBL" id="RZB60709.1"/>
    </source>
</evidence>
<dbReference type="Gramene" id="XM_028349702.1">
    <property type="protein sequence ID" value="XP_028205503.1"/>
    <property type="gene ID" value="LOC114389104"/>
</dbReference>
<proteinExistence type="inferred from homology"/>
<keyword evidence="2" id="KW-0378">Hydrolase</keyword>
<comment type="caution">
    <text evidence="5">The sequence shown here is derived from an EMBL/GenBank/DDBJ whole genome shotgun (WGS) entry which is preliminary data.</text>
</comment>
<evidence type="ECO:0000256" key="1">
    <source>
        <dbReference type="ARBA" id="ARBA00008668"/>
    </source>
</evidence>
<feature type="signal peptide" evidence="4">
    <location>
        <begin position="1"/>
        <end position="17"/>
    </location>
</feature>
<dbReference type="Pfam" id="PF00657">
    <property type="entry name" value="Lipase_GDSL"/>
    <property type="match status" value="1"/>
</dbReference>
<comment type="similarity">
    <text evidence="1">Belongs to the 'GDSL' lipolytic enzyme family.</text>
</comment>
<dbReference type="GO" id="GO:0016788">
    <property type="term" value="F:hydrolase activity, acting on ester bonds"/>
    <property type="evidence" value="ECO:0007669"/>
    <property type="project" value="InterPro"/>
</dbReference>